<evidence type="ECO:0000256" key="11">
    <source>
        <dbReference type="RuleBase" id="RU003357"/>
    </source>
</evidence>
<evidence type="ECO:0000313" key="14">
    <source>
        <dbReference type="EMBL" id="MCP9198840.1"/>
    </source>
</evidence>
<dbReference type="Pfam" id="PF07715">
    <property type="entry name" value="Plug"/>
    <property type="match status" value="1"/>
</dbReference>
<dbReference type="GO" id="GO:0009279">
    <property type="term" value="C:cell outer membrane"/>
    <property type="evidence" value="ECO:0007669"/>
    <property type="project" value="UniProtKB-SubCell"/>
</dbReference>
<evidence type="ECO:0000259" key="13">
    <source>
        <dbReference type="Pfam" id="PF07715"/>
    </source>
</evidence>
<dbReference type="PANTHER" id="PTHR30069:SF29">
    <property type="entry name" value="HEMOGLOBIN AND HEMOGLOBIN-HAPTOGLOBIN-BINDING PROTEIN 1-RELATED"/>
    <property type="match status" value="1"/>
</dbReference>
<dbReference type="GO" id="GO:0044718">
    <property type="term" value="P:siderophore transmembrane transport"/>
    <property type="evidence" value="ECO:0007669"/>
    <property type="project" value="TreeGrafter"/>
</dbReference>
<dbReference type="Proteomes" id="UP001155280">
    <property type="component" value="Unassembled WGS sequence"/>
</dbReference>
<evidence type="ECO:0000256" key="5">
    <source>
        <dbReference type="ARBA" id="ARBA00022729"/>
    </source>
</evidence>
<evidence type="ECO:0000256" key="6">
    <source>
        <dbReference type="ARBA" id="ARBA00023077"/>
    </source>
</evidence>
<keyword evidence="4 10" id="KW-0812">Transmembrane</keyword>
<name>A0A9X2KVL8_9FLAO</name>
<comment type="caution">
    <text evidence="14">The sequence shown here is derived from an EMBL/GenBank/DDBJ whole genome shotgun (WGS) entry which is preliminary data.</text>
</comment>
<evidence type="ECO:0000313" key="15">
    <source>
        <dbReference type="Proteomes" id="UP001155280"/>
    </source>
</evidence>
<organism evidence="14 15">
    <name type="scientific">Christiangramia oceanisediminis</name>
    <dbReference type="NCBI Taxonomy" id="2920386"/>
    <lineage>
        <taxon>Bacteria</taxon>
        <taxon>Pseudomonadati</taxon>
        <taxon>Bacteroidota</taxon>
        <taxon>Flavobacteriia</taxon>
        <taxon>Flavobacteriales</taxon>
        <taxon>Flavobacteriaceae</taxon>
        <taxon>Christiangramia</taxon>
    </lineage>
</organism>
<keyword evidence="9 10" id="KW-0998">Cell outer membrane</keyword>
<dbReference type="Pfam" id="PF00593">
    <property type="entry name" value="TonB_dep_Rec_b-barrel"/>
    <property type="match status" value="1"/>
</dbReference>
<comment type="subcellular location">
    <subcellularLocation>
        <location evidence="1 10">Cell outer membrane</location>
        <topology evidence="1 10">Multi-pass membrane protein</topology>
    </subcellularLocation>
</comment>
<dbReference type="PROSITE" id="PS52016">
    <property type="entry name" value="TONB_DEPENDENT_REC_3"/>
    <property type="match status" value="1"/>
</dbReference>
<dbReference type="AlphaFoldDB" id="A0A9X2KVL8"/>
<comment type="similarity">
    <text evidence="10 11">Belongs to the TonB-dependent receptor family.</text>
</comment>
<evidence type="ECO:0000256" key="9">
    <source>
        <dbReference type="ARBA" id="ARBA00023237"/>
    </source>
</evidence>
<dbReference type="SUPFAM" id="SSF49464">
    <property type="entry name" value="Carboxypeptidase regulatory domain-like"/>
    <property type="match status" value="1"/>
</dbReference>
<dbReference type="Pfam" id="PF13715">
    <property type="entry name" value="CarbopepD_reg_2"/>
    <property type="match status" value="1"/>
</dbReference>
<dbReference type="GO" id="GO:0015344">
    <property type="term" value="F:siderophore uptake transmembrane transporter activity"/>
    <property type="evidence" value="ECO:0007669"/>
    <property type="project" value="TreeGrafter"/>
</dbReference>
<evidence type="ECO:0000256" key="10">
    <source>
        <dbReference type="PROSITE-ProRule" id="PRU01360"/>
    </source>
</evidence>
<keyword evidence="2 10" id="KW-0813">Transport</keyword>
<gene>
    <name evidence="14" type="ORF">MKO06_02910</name>
</gene>
<dbReference type="PANTHER" id="PTHR30069">
    <property type="entry name" value="TONB-DEPENDENT OUTER MEMBRANE RECEPTOR"/>
    <property type="match status" value="1"/>
</dbReference>
<keyword evidence="15" id="KW-1185">Reference proteome</keyword>
<dbReference type="InterPro" id="IPR008969">
    <property type="entry name" value="CarboxyPept-like_regulatory"/>
</dbReference>
<keyword evidence="3 10" id="KW-1134">Transmembrane beta strand</keyword>
<evidence type="ECO:0000256" key="4">
    <source>
        <dbReference type="ARBA" id="ARBA00022692"/>
    </source>
</evidence>
<evidence type="ECO:0000259" key="12">
    <source>
        <dbReference type="Pfam" id="PF00593"/>
    </source>
</evidence>
<keyword evidence="6 11" id="KW-0798">TonB box</keyword>
<evidence type="ECO:0000256" key="1">
    <source>
        <dbReference type="ARBA" id="ARBA00004571"/>
    </source>
</evidence>
<evidence type="ECO:0000256" key="2">
    <source>
        <dbReference type="ARBA" id="ARBA00022448"/>
    </source>
</evidence>
<dbReference type="InterPro" id="IPR037066">
    <property type="entry name" value="Plug_dom_sf"/>
</dbReference>
<keyword evidence="7 10" id="KW-0472">Membrane</keyword>
<accession>A0A9X2KVL8</accession>
<sequence>MFAQGNELSGIIFDENNEPVMGINVFFPEIGKGAISDESGQYVIRNIPNGRYRLMIEGMGFKGLVRNLEFKGDENFKIDFVLQESSENLGEIQIIAKTEAENIRETAFEVSVIETTQYKNLSGDINTLLRTSPGINIRETGGLGSDFSLSLNGLSGNQVRFFIDGIPMENFGSSLSLNNFPINLVENIQVYKGVVPINLGADALGGAVNITTSSRKNSFLDASYTSGSFNTHRVALNGQYSNEEARYYLRFLSFFNHSDNDYEMKAVPLYDLELGNYFGEISTDRFHSEYTSGMGKLQFGLFDRTWADEIAISATFSKNRNNQQHPSNNIIRVFGDFHTRAENKLIDVRYLKEWDKLRLSAYALYGEIEQQTIDTSKYRYNWEGDRILRSAQDMRGELFNRRSHIFLDDEIIRSNLQAGYDLTENHNLDASITQNSVNREGYDPVNEFNTAIEFPNALNKYILGLGYNFRSNNQKWNASLFTKQYLFDADISTNDFEDNVLTNTTDLSRTGFGVAATYFINTNFQVKTSYENAVRLPETYEILGDGIYTNPNPTLEPELSDNFNLGLRYRSSQNTIRYRTEANFFLRNSTDFIRFRPVGPFGQFENLSSVRSLGGEFSGGIDYSKVSLDLNATYQHITDQTKTDEGLPNVNYQSRVPNIPYFFGNLRAGYEIFENDNTGTFQLYWNTHYVHEFFLNWENLGSADTKPIIPAQFANDLEAEFSSVSGKYNISFSLMNIFDEELYDNFRIQKPGRAFYLKLRYNLN</sequence>
<dbReference type="InterPro" id="IPR036942">
    <property type="entry name" value="Beta-barrel_TonB_sf"/>
</dbReference>
<feature type="domain" description="TonB-dependent receptor-like beta-barrel" evidence="12">
    <location>
        <begin position="288"/>
        <end position="721"/>
    </location>
</feature>
<dbReference type="EMBL" id="JANCNS010000001">
    <property type="protein sequence ID" value="MCP9198840.1"/>
    <property type="molecule type" value="Genomic_DNA"/>
</dbReference>
<dbReference type="InterPro" id="IPR012910">
    <property type="entry name" value="Plug_dom"/>
</dbReference>
<protein>
    <submittedName>
        <fullName evidence="14">TonB-dependent receptor</fullName>
    </submittedName>
</protein>
<evidence type="ECO:0000256" key="8">
    <source>
        <dbReference type="ARBA" id="ARBA00023170"/>
    </source>
</evidence>
<dbReference type="SUPFAM" id="SSF56935">
    <property type="entry name" value="Porins"/>
    <property type="match status" value="1"/>
</dbReference>
<dbReference type="Gene3D" id="2.40.170.20">
    <property type="entry name" value="TonB-dependent receptor, beta-barrel domain"/>
    <property type="match status" value="1"/>
</dbReference>
<dbReference type="Gene3D" id="2.60.40.1120">
    <property type="entry name" value="Carboxypeptidase-like, regulatory domain"/>
    <property type="match status" value="1"/>
</dbReference>
<proteinExistence type="inferred from homology"/>
<dbReference type="Gene3D" id="2.170.130.10">
    <property type="entry name" value="TonB-dependent receptor, plug domain"/>
    <property type="match status" value="1"/>
</dbReference>
<evidence type="ECO:0000256" key="3">
    <source>
        <dbReference type="ARBA" id="ARBA00022452"/>
    </source>
</evidence>
<keyword evidence="5" id="KW-0732">Signal</keyword>
<evidence type="ECO:0000256" key="7">
    <source>
        <dbReference type="ARBA" id="ARBA00023136"/>
    </source>
</evidence>
<dbReference type="InterPro" id="IPR000531">
    <property type="entry name" value="Beta-barrel_TonB"/>
</dbReference>
<feature type="domain" description="TonB-dependent receptor plug" evidence="13">
    <location>
        <begin position="103"/>
        <end position="207"/>
    </location>
</feature>
<reference evidence="14" key="1">
    <citation type="submission" date="2022-07" db="EMBL/GenBank/DDBJ databases">
        <title>Gramela sediminis sp. nov., isolated from deep-sea sediment of the Indian Ocean.</title>
        <authorList>
            <person name="Shi H."/>
        </authorList>
    </citation>
    <scope>NUCLEOTIDE SEQUENCE</scope>
    <source>
        <strain evidence="14">GC03-9</strain>
    </source>
</reference>
<dbReference type="InterPro" id="IPR039426">
    <property type="entry name" value="TonB-dep_rcpt-like"/>
</dbReference>
<keyword evidence="8 14" id="KW-0675">Receptor</keyword>
<dbReference type="RefSeq" id="WP_256946149.1">
    <property type="nucleotide sequence ID" value="NZ_JANCNS010000001.1"/>
</dbReference>